<feature type="chain" id="PRO_5041431734" evidence="2">
    <location>
        <begin position="21"/>
        <end position="360"/>
    </location>
</feature>
<accession>A0AA40F4B5</accession>
<protein>
    <submittedName>
        <fullName evidence="3">Uncharacterized protein</fullName>
    </submittedName>
</protein>
<feature type="compositionally biased region" description="Basic residues" evidence="1">
    <location>
        <begin position="160"/>
        <end position="174"/>
    </location>
</feature>
<proteinExistence type="predicted"/>
<evidence type="ECO:0000313" key="3">
    <source>
        <dbReference type="EMBL" id="KAK0750979.1"/>
    </source>
</evidence>
<organism evidence="3 4">
    <name type="scientific">Schizothecium vesticola</name>
    <dbReference type="NCBI Taxonomy" id="314040"/>
    <lineage>
        <taxon>Eukaryota</taxon>
        <taxon>Fungi</taxon>
        <taxon>Dikarya</taxon>
        <taxon>Ascomycota</taxon>
        <taxon>Pezizomycotina</taxon>
        <taxon>Sordariomycetes</taxon>
        <taxon>Sordariomycetidae</taxon>
        <taxon>Sordariales</taxon>
        <taxon>Schizotheciaceae</taxon>
        <taxon>Schizothecium</taxon>
    </lineage>
</organism>
<evidence type="ECO:0000256" key="2">
    <source>
        <dbReference type="SAM" id="SignalP"/>
    </source>
</evidence>
<reference evidence="3" key="1">
    <citation type="submission" date="2023-06" db="EMBL/GenBank/DDBJ databases">
        <title>Genome-scale phylogeny and comparative genomics of the fungal order Sordariales.</title>
        <authorList>
            <consortium name="Lawrence Berkeley National Laboratory"/>
            <person name="Hensen N."/>
            <person name="Bonometti L."/>
            <person name="Westerberg I."/>
            <person name="Brannstrom I.O."/>
            <person name="Guillou S."/>
            <person name="Cros-Aarteil S."/>
            <person name="Calhoun S."/>
            <person name="Haridas S."/>
            <person name="Kuo A."/>
            <person name="Mondo S."/>
            <person name="Pangilinan J."/>
            <person name="Riley R."/>
            <person name="LaButti K."/>
            <person name="Andreopoulos B."/>
            <person name="Lipzen A."/>
            <person name="Chen C."/>
            <person name="Yanf M."/>
            <person name="Daum C."/>
            <person name="Ng V."/>
            <person name="Clum A."/>
            <person name="Steindorff A."/>
            <person name="Ohm R."/>
            <person name="Martin F."/>
            <person name="Silar P."/>
            <person name="Natvig D."/>
            <person name="Lalanne C."/>
            <person name="Gautier V."/>
            <person name="Ament-velasquez S.L."/>
            <person name="Kruys A."/>
            <person name="Hutchinson M.I."/>
            <person name="Powell A.J."/>
            <person name="Barry K."/>
            <person name="Miller A.N."/>
            <person name="Grigoriev I.V."/>
            <person name="Debuchy R."/>
            <person name="Gladieux P."/>
            <person name="Thoren M.H."/>
            <person name="Johannesson H."/>
        </authorList>
    </citation>
    <scope>NUCLEOTIDE SEQUENCE</scope>
    <source>
        <strain evidence="3">SMH3187-1</strain>
    </source>
</reference>
<feature type="compositionally biased region" description="Basic residues" evidence="1">
    <location>
        <begin position="137"/>
        <end position="148"/>
    </location>
</feature>
<dbReference type="EMBL" id="JAUKUD010000002">
    <property type="protein sequence ID" value="KAK0750979.1"/>
    <property type="molecule type" value="Genomic_DNA"/>
</dbReference>
<keyword evidence="4" id="KW-1185">Reference proteome</keyword>
<dbReference type="AlphaFoldDB" id="A0AA40F4B5"/>
<comment type="caution">
    <text evidence="3">The sequence shown here is derived from an EMBL/GenBank/DDBJ whole genome shotgun (WGS) entry which is preliminary data.</text>
</comment>
<keyword evidence="2" id="KW-0732">Signal</keyword>
<feature type="region of interest" description="Disordered" evidence="1">
    <location>
        <begin position="127"/>
        <end position="222"/>
    </location>
</feature>
<sequence length="360" mass="39727">MRGLFAAGFVLASMLVDATAIAPKATSPEQLQITGTVAAAPPVHHHKTAPDELITKEDVAAAIEIDLANLAQLQFMVTDLENRIAVSQVFLTMITTDDEEPPTCSGSILCHIKSFLNRVIGLGRHGHPGRGGGCHGRPNRTHGNHTHGNHTFPRPPWWRPHPHPGKGNHSHPHHPPFFCRPFHPHPGHGNHTHGNHTHPPHHGPPQHGGPPHGASSGVGICSCPPQHHGPPLPVKILVLGTLFTALLAVLRRRCHARMGFEGMTWRERKAMWRERKAMRRARCQAKRAEMKRKLAAWWSGRRGGEVEEAEEGLLEKEKVEVLEEEDMMSMSDELASFREAVVMVGEIVDVEARKGEGEKK</sequence>
<name>A0AA40F4B5_9PEZI</name>
<gene>
    <name evidence="3" type="ORF">B0T18DRAFT_425697</name>
</gene>
<evidence type="ECO:0000313" key="4">
    <source>
        <dbReference type="Proteomes" id="UP001172155"/>
    </source>
</evidence>
<feature type="compositionally biased region" description="Basic residues" evidence="1">
    <location>
        <begin position="182"/>
        <end position="201"/>
    </location>
</feature>
<dbReference type="Proteomes" id="UP001172155">
    <property type="component" value="Unassembled WGS sequence"/>
</dbReference>
<feature type="signal peptide" evidence="2">
    <location>
        <begin position="1"/>
        <end position="20"/>
    </location>
</feature>
<evidence type="ECO:0000256" key="1">
    <source>
        <dbReference type="SAM" id="MobiDB-lite"/>
    </source>
</evidence>